<name>A0AAV2HUU7_LYMST</name>
<evidence type="ECO:0000313" key="1">
    <source>
        <dbReference type="EMBL" id="CAL1537244.1"/>
    </source>
</evidence>
<reference evidence="1 2" key="1">
    <citation type="submission" date="2024-04" db="EMBL/GenBank/DDBJ databases">
        <authorList>
            <consortium name="Genoscope - CEA"/>
            <person name="William W."/>
        </authorList>
    </citation>
    <scope>NUCLEOTIDE SEQUENCE [LARGE SCALE GENOMIC DNA]</scope>
</reference>
<gene>
    <name evidence="1" type="ORF">GSLYS_00011157001</name>
</gene>
<sequence>MLLCNLIFSECSDGTRLEVKASPKITSKETIFTGCGFVETPGISIISPIYQFQFKRLEFAFKVCVP</sequence>
<proteinExistence type="predicted"/>
<dbReference type="AlphaFoldDB" id="A0AAV2HUU7"/>
<comment type="caution">
    <text evidence="1">The sequence shown here is derived from an EMBL/GenBank/DDBJ whole genome shotgun (WGS) entry which is preliminary data.</text>
</comment>
<keyword evidence="2" id="KW-1185">Reference proteome</keyword>
<dbReference type="EMBL" id="CAXITT010000256">
    <property type="protein sequence ID" value="CAL1537244.1"/>
    <property type="molecule type" value="Genomic_DNA"/>
</dbReference>
<organism evidence="1 2">
    <name type="scientific">Lymnaea stagnalis</name>
    <name type="common">Great pond snail</name>
    <name type="synonym">Helix stagnalis</name>
    <dbReference type="NCBI Taxonomy" id="6523"/>
    <lineage>
        <taxon>Eukaryota</taxon>
        <taxon>Metazoa</taxon>
        <taxon>Spiralia</taxon>
        <taxon>Lophotrochozoa</taxon>
        <taxon>Mollusca</taxon>
        <taxon>Gastropoda</taxon>
        <taxon>Heterobranchia</taxon>
        <taxon>Euthyneura</taxon>
        <taxon>Panpulmonata</taxon>
        <taxon>Hygrophila</taxon>
        <taxon>Lymnaeoidea</taxon>
        <taxon>Lymnaeidae</taxon>
        <taxon>Lymnaea</taxon>
    </lineage>
</organism>
<accession>A0AAV2HUU7</accession>
<protein>
    <submittedName>
        <fullName evidence="1">Uncharacterized protein</fullName>
    </submittedName>
</protein>
<dbReference type="Proteomes" id="UP001497497">
    <property type="component" value="Unassembled WGS sequence"/>
</dbReference>
<evidence type="ECO:0000313" key="2">
    <source>
        <dbReference type="Proteomes" id="UP001497497"/>
    </source>
</evidence>